<dbReference type="Proteomes" id="UP000807469">
    <property type="component" value="Unassembled WGS sequence"/>
</dbReference>
<keyword evidence="11" id="KW-0472">Membrane</keyword>
<evidence type="ECO:0000313" key="12">
    <source>
        <dbReference type="EMBL" id="KAF9485107.1"/>
    </source>
</evidence>
<evidence type="ECO:0000256" key="1">
    <source>
        <dbReference type="ARBA" id="ARBA00001971"/>
    </source>
</evidence>
<evidence type="ECO:0000256" key="2">
    <source>
        <dbReference type="ARBA" id="ARBA00005179"/>
    </source>
</evidence>
<accession>A0A9P6CZD7</accession>
<evidence type="ECO:0000256" key="3">
    <source>
        <dbReference type="ARBA" id="ARBA00010617"/>
    </source>
</evidence>
<keyword evidence="11" id="KW-0812">Transmembrane</keyword>
<keyword evidence="5 9" id="KW-0479">Metal-binding</keyword>
<keyword evidence="13" id="KW-1185">Reference proteome</keyword>
<evidence type="ECO:0000256" key="8">
    <source>
        <dbReference type="ARBA" id="ARBA00023033"/>
    </source>
</evidence>
<evidence type="ECO:0000256" key="10">
    <source>
        <dbReference type="RuleBase" id="RU000461"/>
    </source>
</evidence>
<feature type="binding site" description="axial binding residue" evidence="9">
    <location>
        <position position="437"/>
    </location>
    <ligand>
        <name>heme</name>
        <dbReference type="ChEBI" id="CHEBI:30413"/>
    </ligand>
    <ligandPart>
        <name>Fe</name>
        <dbReference type="ChEBI" id="CHEBI:18248"/>
    </ligandPart>
</feature>
<dbReference type="PANTHER" id="PTHR46300:SF7">
    <property type="entry name" value="P450, PUTATIVE (EUROFUNG)-RELATED"/>
    <property type="match status" value="1"/>
</dbReference>
<keyword evidence="4 9" id="KW-0349">Heme</keyword>
<keyword evidence="8 10" id="KW-0503">Monooxygenase</keyword>
<dbReference type="SUPFAM" id="SSF48264">
    <property type="entry name" value="Cytochrome P450"/>
    <property type="match status" value="1"/>
</dbReference>
<evidence type="ECO:0000256" key="6">
    <source>
        <dbReference type="ARBA" id="ARBA00023002"/>
    </source>
</evidence>
<feature type="transmembrane region" description="Helical" evidence="11">
    <location>
        <begin position="294"/>
        <end position="319"/>
    </location>
</feature>
<dbReference type="InterPro" id="IPR002401">
    <property type="entry name" value="Cyt_P450_E_grp-I"/>
</dbReference>
<dbReference type="GO" id="GO:0005506">
    <property type="term" value="F:iron ion binding"/>
    <property type="evidence" value="ECO:0007669"/>
    <property type="project" value="InterPro"/>
</dbReference>
<dbReference type="Gene3D" id="1.10.630.10">
    <property type="entry name" value="Cytochrome P450"/>
    <property type="match status" value="1"/>
</dbReference>
<evidence type="ECO:0000256" key="11">
    <source>
        <dbReference type="SAM" id="Phobius"/>
    </source>
</evidence>
<evidence type="ECO:0000313" key="13">
    <source>
        <dbReference type="Proteomes" id="UP000807469"/>
    </source>
</evidence>
<dbReference type="EMBL" id="MU155138">
    <property type="protein sequence ID" value="KAF9485107.1"/>
    <property type="molecule type" value="Genomic_DNA"/>
</dbReference>
<evidence type="ECO:0000256" key="9">
    <source>
        <dbReference type="PIRSR" id="PIRSR602401-1"/>
    </source>
</evidence>
<dbReference type="PANTHER" id="PTHR46300">
    <property type="entry name" value="P450, PUTATIVE (EUROFUNG)-RELATED-RELATED"/>
    <property type="match status" value="1"/>
</dbReference>
<comment type="similarity">
    <text evidence="3 10">Belongs to the cytochrome P450 family.</text>
</comment>
<proteinExistence type="inferred from homology"/>
<gene>
    <name evidence="12" type="ORF">BDN70DRAFT_871814</name>
</gene>
<keyword evidence="6 10" id="KW-0560">Oxidoreductase</keyword>
<dbReference type="GO" id="GO:0020037">
    <property type="term" value="F:heme binding"/>
    <property type="evidence" value="ECO:0007669"/>
    <property type="project" value="InterPro"/>
</dbReference>
<comment type="cofactor">
    <cofactor evidence="1 9">
        <name>heme</name>
        <dbReference type="ChEBI" id="CHEBI:30413"/>
    </cofactor>
</comment>
<evidence type="ECO:0000256" key="5">
    <source>
        <dbReference type="ARBA" id="ARBA00022723"/>
    </source>
</evidence>
<dbReference type="Pfam" id="PF00067">
    <property type="entry name" value="p450"/>
    <property type="match status" value="1"/>
</dbReference>
<dbReference type="PROSITE" id="PS00086">
    <property type="entry name" value="CYTOCHROME_P450"/>
    <property type="match status" value="1"/>
</dbReference>
<name>A0A9P6CZD7_9AGAR</name>
<keyword evidence="7 9" id="KW-0408">Iron</keyword>
<evidence type="ECO:0000256" key="4">
    <source>
        <dbReference type="ARBA" id="ARBA00022617"/>
    </source>
</evidence>
<dbReference type="InterPro" id="IPR001128">
    <property type="entry name" value="Cyt_P450"/>
</dbReference>
<reference evidence="12" key="1">
    <citation type="submission" date="2020-11" db="EMBL/GenBank/DDBJ databases">
        <authorList>
            <consortium name="DOE Joint Genome Institute"/>
            <person name="Ahrendt S."/>
            <person name="Riley R."/>
            <person name="Andreopoulos W."/>
            <person name="Labutti K."/>
            <person name="Pangilinan J."/>
            <person name="Ruiz-Duenas F.J."/>
            <person name="Barrasa J.M."/>
            <person name="Sanchez-Garcia M."/>
            <person name="Camarero S."/>
            <person name="Miyauchi S."/>
            <person name="Serrano A."/>
            <person name="Linde D."/>
            <person name="Babiker R."/>
            <person name="Drula E."/>
            <person name="Ayuso-Fernandez I."/>
            <person name="Pacheco R."/>
            <person name="Padilla G."/>
            <person name="Ferreira P."/>
            <person name="Barriuso J."/>
            <person name="Kellner H."/>
            <person name="Castanera R."/>
            <person name="Alfaro M."/>
            <person name="Ramirez L."/>
            <person name="Pisabarro A.G."/>
            <person name="Kuo A."/>
            <person name="Tritt A."/>
            <person name="Lipzen A."/>
            <person name="He G."/>
            <person name="Yan M."/>
            <person name="Ng V."/>
            <person name="Cullen D."/>
            <person name="Martin F."/>
            <person name="Rosso M.-N."/>
            <person name="Henrissat B."/>
            <person name="Hibbett D."/>
            <person name="Martinez A.T."/>
            <person name="Grigoriev I.V."/>
        </authorList>
    </citation>
    <scope>NUCLEOTIDE SEQUENCE</scope>
    <source>
        <strain evidence="12">CIRM-BRFM 674</strain>
    </source>
</reference>
<comment type="pathway">
    <text evidence="2">Secondary metabolite biosynthesis.</text>
</comment>
<dbReference type="PRINTS" id="PR00463">
    <property type="entry name" value="EP450I"/>
</dbReference>
<protein>
    <submittedName>
        <fullName evidence="12">Cytochrome P450</fullName>
    </submittedName>
</protein>
<dbReference type="GO" id="GO:0016705">
    <property type="term" value="F:oxidoreductase activity, acting on paired donors, with incorporation or reduction of molecular oxygen"/>
    <property type="evidence" value="ECO:0007669"/>
    <property type="project" value="InterPro"/>
</dbReference>
<evidence type="ECO:0000256" key="7">
    <source>
        <dbReference type="ARBA" id="ARBA00023004"/>
    </source>
</evidence>
<organism evidence="12 13">
    <name type="scientific">Pholiota conissans</name>
    <dbReference type="NCBI Taxonomy" id="109636"/>
    <lineage>
        <taxon>Eukaryota</taxon>
        <taxon>Fungi</taxon>
        <taxon>Dikarya</taxon>
        <taxon>Basidiomycota</taxon>
        <taxon>Agaricomycotina</taxon>
        <taxon>Agaricomycetes</taxon>
        <taxon>Agaricomycetidae</taxon>
        <taxon>Agaricales</taxon>
        <taxon>Agaricineae</taxon>
        <taxon>Strophariaceae</taxon>
        <taxon>Pholiota</taxon>
    </lineage>
</organism>
<keyword evidence="11" id="KW-1133">Transmembrane helix</keyword>
<dbReference type="GO" id="GO:0004497">
    <property type="term" value="F:monooxygenase activity"/>
    <property type="evidence" value="ECO:0007669"/>
    <property type="project" value="UniProtKB-KW"/>
</dbReference>
<dbReference type="AlphaFoldDB" id="A0A9P6CZD7"/>
<dbReference type="InterPro" id="IPR050364">
    <property type="entry name" value="Cytochrome_P450_fung"/>
</dbReference>
<dbReference type="InterPro" id="IPR036396">
    <property type="entry name" value="Cyt_P450_sf"/>
</dbReference>
<sequence>MAISQVAFALLLAVAGTVFLWALNRAVQTLAPRLPYPPGPPSRGLISGNKADVSVPWLWRVCADWGKIYGDILYLRVSNRPVIILNSLKDAIELLEKRSQNYSSRPITPMHTLMGFTFATEMRQYTPEWRKHRRILQQTFKPEATTTYRPIQTQKMHDALYALLTSPKDIEEHIRTYAGSIILSITYGYDVAPKNDHLVGILESTRIAFSQGQSPKWMINTFPFLRHVPSWLPGAGFQRYAVSIKKILAEQREAPFKYTTNVLASGSARVSMISTILENCQSEEDVTMLKEAAAAVYGAGVGTTSSTVMVFFIAMITYLDIQKKAQDEIDRVVGGDRLPNYDDQPSLPYITAVLRETLRWQPHVPLGVPHATEEDDTYKGYHIPKGSIVYPNIWAMTRDPERYENPENFNPDRFLDENGRLNDDDVGYTFGFGRRICPGRHLGYATAWLAIATILSTFDIGKPKDASGNEQPLDVKYTDSGLVSYPLAFDFSIIPRSDRARQLILEAHEVESS</sequence>
<dbReference type="InterPro" id="IPR017972">
    <property type="entry name" value="Cyt_P450_CS"/>
</dbReference>
<dbReference type="OrthoDB" id="2789670at2759"/>
<comment type="caution">
    <text evidence="12">The sequence shown here is derived from an EMBL/GenBank/DDBJ whole genome shotgun (WGS) entry which is preliminary data.</text>
</comment>
<dbReference type="CDD" id="cd11065">
    <property type="entry name" value="CYP64-like"/>
    <property type="match status" value="1"/>
</dbReference>